<comment type="similarity">
    <text evidence="2">Belongs to the TMEM120 family.</text>
</comment>
<keyword evidence="4 7" id="KW-1133">Transmembrane helix</keyword>
<dbReference type="OrthoDB" id="2015098at2759"/>
<evidence type="ECO:0000313" key="9">
    <source>
        <dbReference type="Proteomes" id="UP000007266"/>
    </source>
</evidence>
<dbReference type="Proteomes" id="UP000007266">
    <property type="component" value="Linkage group 9"/>
</dbReference>
<evidence type="ECO:0000256" key="6">
    <source>
        <dbReference type="SAM" id="Coils"/>
    </source>
</evidence>
<dbReference type="OMA" id="YFYLAMA"/>
<evidence type="ECO:0000313" key="8">
    <source>
        <dbReference type="EMBL" id="EFA09453.1"/>
    </source>
</evidence>
<gene>
    <name evidence="8" type="primary">AUGUSTUS-3.0.2_10668</name>
    <name evidence="8" type="ORF">TcasGA2_TC010668</name>
</gene>
<accession>D6X2J7</accession>
<dbReference type="EMBL" id="KQ971372">
    <property type="protein sequence ID" value="EFA09453.1"/>
    <property type="molecule type" value="Genomic_DNA"/>
</dbReference>
<dbReference type="eggNOG" id="KOG4758">
    <property type="taxonomic scope" value="Eukaryota"/>
</dbReference>
<dbReference type="PANTHER" id="PTHR21433">
    <property type="entry name" value="TRANSMEMBRANE PROTEIN INDUCED BY TUMOR NECROSIS FACTOR ALPHA"/>
    <property type="match status" value="1"/>
</dbReference>
<dbReference type="PhylomeDB" id="D6X2J7"/>
<reference evidence="8 9" key="2">
    <citation type="journal article" date="2010" name="Nucleic Acids Res.">
        <title>BeetleBase in 2010: revisions to provide comprehensive genomic information for Tribolium castaneum.</title>
        <authorList>
            <person name="Kim H.S."/>
            <person name="Murphy T."/>
            <person name="Xia J."/>
            <person name="Caragea D."/>
            <person name="Park Y."/>
            <person name="Beeman R.W."/>
            <person name="Lorenzen M.D."/>
            <person name="Butcher S."/>
            <person name="Manak J.R."/>
            <person name="Brown S.J."/>
        </authorList>
    </citation>
    <scope>GENOME REANNOTATION</scope>
    <source>
        <strain evidence="8 9">Georgia GA2</strain>
    </source>
</reference>
<sequence>MAEQVFDDWRELSQDFKKLEAVNKTYQEKLDELNKYQKECQKQIQHQKYRIGIINNTIKRSKHDRYEELKEEIFKREAQLQDIQQTLPKENGRYLKVILGNVNVSILNKEDKLKYKSEYEKFKLIVSALAFVFSVVNLLFISRRLERLYLFILVWYYSTLTIRESILRVNGSKIKGWWMVHHYISAITAAILLIWPESDTWNQFRTQFMFFNAYISVVQYLQFRYQQGVLYRLKALGVRDNMDITIEGFHHWMWRGLSFLFPFLFVVYFYQLYLAYSLYNLSYVSGATWHVSALSKLFLTLSVGNITTMMMIIPDKFKNNVRLKYRVLSQKLFSDSESKNKKNKKQ</sequence>
<evidence type="ECO:0000256" key="3">
    <source>
        <dbReference type="ARBA" id="ARBA00022692"/>
    </source>
</evidence>
<keyword evidence="9" id="KW-1185">Reference proteome</keyword>
<evidence type="ECO:0000256" key="5">
    <source>
        <dbReference type="ARBA" id="ARBA00023136"/>
    </source>
</evidence>
<evidence type="ECO:0000256" key="1">
    <source>
        <dbReference type="ARBA" id="ARBA00004141"/>
    </source>
</evidence>
<feature type="transmembrane region" description="Helical" evidence="7">
    <location>
        <begin position="252"/>
        <end position="273"/>
    </location>
</feature>
<comment type="subcellular location">
    <subcellularLocation>
        <location evidence="1">Membrane</location>
        <topology evidence="1">Multi-pass membrane protein</topology>
    </subcellularLocation>
</comment>
<evidence type="ECO:0000256" key="2">
    <source>
        <dbReference type="ARBA" id="ARBA00009700"/>
    </source>
</evidence>
<keyword evidence="5 7" id="KW-0472">Membrane</keyword>
<keyword evidence="6" id="KW-0175">Coiled coil</keyword>
<dbReference type="GO" id="GO:0016020">
    <property type="term" value="C:membrane"/>
    <property type="evidence" value="ECO:0000318"/>
    <property type="project" value="GO_Central"/>
</dbReference>
<dbReference type="InParanoid" id="D6X2J7"/>
<feature type="coiled-coil region" evidence="6">
    <location>
        <begin position="16"/>
        <end position="86"/>
    </location>
</feature>
<feature type="transmembrane region" description="Helical" evidence="7">
    <location>
        <begin position="148"/>
        <end position="166"/>
    </location>
</feature>
<organism evidence="8 9">
    <name type="scientific">Tribolium castaneum</name>
    <name type="common">Red flour beetle</name>
    <dbReference type="NCBI Taxonomy" id="7070"/>
    <lineage>
        <taxon>Eukaryota</taxon>
        <taxon>Metazoa</taxon>
        <taxon>Ecdysozoa</taxon>
        <taxon>Arthropoda</taxon>
        <taxon>Hexapoda</taxon>
        <taxon>Insecta</taxon>
        <taxon>Pterygota</taxon>
        <taxon>Neoptera</taxon>
        <taxon>Endopterygota</taxon>
        <taxon>Coleoptera</taxon>
        <taxon>Polyphaga</taxon>
        <taxon>Cucujiformia</taxon>
        <taxon>Tenebrionidae</taxon>
        <taxon>Tenebrionidae incertae sedis</taxon>
        <taxon>Tribolium</taxon>
    </lineage>
</organism>
<evidence type="ECO:0000256" key="4">
    <source>
        <dbReference type="ARBA" id="ARBA00022989"/>
    </source>
</evidence>
<dbReference type="PANTHER" id="PTHR21433:SF0">
    <property type="entry name" value="TRANSMEMBRANE PROTEIN 120 HOMOLOG"/>
    <property type="match status" value="1"/>
</dbReference>
<proteinExistence type="inferred from homology"/>
<dbReference type="HOGENOM" id="CLU_048749_1_1_1"/>
<reference evidence="8 9" key="1">
    <citation type="journal article" date="2008" name="Nature">
        <title>The genome of the model beetle and pest Tribolium castaneum.</title>
        <authorList>
            <consortium name="Tribolium Genome Sequencing Consortium"/>
            <person name="Richards S."/>
            <person name="Gibbs R.A."/>
            <person name="Weinstock G.M."/>
            <person name="Brown S.J."/>
            <person name="Denell R."/>
            <person name="Beeman R.W."/>
            <person name="Gibbs R."/>
            <person name="Beeman R.W."/>
            <person name="Brown S.J."/>
            <person name="Bucher G."/>
            <person name="Friedrich M."/>
            <person name="Grimmelikhuijzen C.J."/>
            <person name="Klingler M."/>
            <person name="Lorenzen M."/>
            <person name="Richards S."/>
            <person name="Roth S."/>
            <person name="Schroder R."/>
            <person name="Tautz D."/>
            <person name="Zdobnov E.M."/>
            <person name="Muzny D."/>
            <person name="Gibbs R.A."/>
            <person name="Weinstock G.M."/>
            <person name="Attaway T."/>
            <person name="Bell S."/>
            <person name="Buhay C.J."/>
            <person name="Chandrabose M.N."/>
            <person name="Chavez D."/>
            <person name="Clerk-Blankenburg K.P."/>
            <person name="Cree A."/>
            <person name="Dao M."/>
            <person name="Davis C."/>
            <person name="Chacko J."/>
            <person name="Dinh H."/>
            <person name="Dugan-Rocha S."/>
            <person name="Fowler G."/>
            <person name="Garner T.T."/>
            <person name="Garnes J."/>
            <person name="Gnirke A."/>
            <person name="Hawes A."/>
            <person name="Hernandez J."/>
            <person name="Hines S."/>
            <person name="Holder M."/>
            <person name="Hume J."/>
            <person name="Jhangiani S.N."/>
            <person name="Joshi V."/>
            <person name="Khan Z.M."/>
            <person name="Jackson L."/>
            <person name="Kovar C."/>
            <person name="Kowis A."/>
            <person name="Lee S."/>
            <person name="Lewis L.R."/>
            <person name="Margolis J."/>
            <person name="Morgan M."/>
            <person name="Nazareth L.V."/>
            <person name="Nguyen N."/>
            <person name="Okwuonu G."/>
            <person name="Parker D."/>
            <person name="Richards S."/>
            <person name="Ruiz S.J."/>
            <person name="Santibanez J."/>
            <person name="Savard J."/>
            <person name="Scherer S.E."/>
            <person name="Schneider B."/>
            <person name="Sodergren E."/>
            <person name="Tautz D."/>
            <person name="Vattahil S."/>
            <person name="Villasana D."/>
            <person name="White C.S."/>
            <person name="Wright R."/>
            <person name="Park Y."/>
            <person name="Beeman R.W."/>
            <person name="Lord J."/>
            <person name="Oppert B."/>
            <person name="Lorenzen M."/>
            <person name="Brown S."/>
            <person name="Wang L."/>
            <person name="Savard J."/>
            <person name="Tautz D."/>
            <person name="Richards S."/>
            <person name="Weinstock G."/>
            <person name="Gibbs R.A."/>
            <person name="Liu Y."/>
            <person name="Worley K."/>
            <person name="Weinstock G."/>
            <person name="Elsik C.G."/>
            <person name="Reese J.T."/>
            <person name="Elhaik E."/>
            <person name="Landan G."/>
            <person name="Graur D."/>
            <person name="Arensburger P."/>
            <person name="Atkinson P."/>
            <person name="Beeman R.W."/>
            <person name="Beidler J."/>
            <person name="Brown S.J."/>
            <person name="Demuth J.P."/>
            <person name="Drury D.W."/>
            <person name="Du Y.Z."/>
            <person name="Fujiwara H."/>
            <person name="Lorenzen M."/>
            <person name="Maselli V."/>
            <person name="Osanai M."/>
            <person name="Park Y."/>
            <person name="Robertson H.M."/>
            <person name="Tu Z."/>
            <person name="Wang J.J."/>
            <person name="Wang S."/>
            <person name="Richards S."/>
            <person name="Song H."/>
            <person name="Zhang L."/>
            <person name="Sodergren E."/>
            <person name="Werner D."/>
            <person name="Stanke M."/>
            <person name="Morgenstern B."/>
            <person name="Solovyev V."/>
            <person name="Kosarev P."/>
            <person name="Brown G."/>
            <person name="Chen H.C."/>
            <person name="Ermolaeva O."/>
            <person name="Hlavina W."/>
            <person name="Kapustin Y."/>
            <person name="Kiryutin B."/>
            <person name="Kitts P."/>
            <person name="Maglott D."/>
            <person name="Pruitt K."/>
            <person name="Sapojnikov V."/>
            <person name="Souvorov A."/>
            <person name="Mackey A.J."/>
            <person name="Waterhouse R.M."/>
            <person name="Wyder S."/>
            <person name="Zdobnov E.M."/>
            <person name="Zdobnov E.M."/>
            <person name="Wyder S."/>
            <person name="Kriventseva E.V."/>
            <person name="Kadowaki T."/>
            <person name="Bork P."/>
            <person name="Aranda M."/>
            <person name="Bao R."/>
            <person name="Beermann A."/>
            <person name="Berns N."/>
            <person name="Bolognesi R."/>
            <person name="Bonneton F."/>
            <person name="Bopp D."/>
            <person name="Brown S.J."/>
            <person name="Bucher G."/>
            <person name="Butts T."/>
            <person name="Chaumot A."/>
            <person name="Denell R.E."/>
            <person name="Ferrier D.E."/>
            <person name="Friedrich M."/>
            <person name="Gordon C.M."/>
            <person name="Jindra M."/>
            <person name="Klingler M."/>
            <person name="Lan Q."/>
            <person name="Lattorff H.M."/>
            <person name="Laudet V."/>
            <person name="von Levetsow C."/>
            <person name="Liu Z."/>
            <person name="Lutz R."/>
            <person name="Lynch J.A."/>
            <person name="da Fonseca R.N."/>
            <person name="Posnien N."/>
            <person name="Reuter R."/>
            <person name="Roth S."/>
            <person name="Savard J."/>
            <person name="Schinko J.B."/>
            <person name="Schmitt C."/>
            <person name="Schoppmeier M."/>
            <person name="Schroder R."/>
            <person name="Shippy T.D."/>
            <person name="Simonnet F."/>
            <person name="Marques-Souza H."/>
            <person name="Tautz D."/>
            <person name="Tomoyasu Y."/>
            <person name="Trauner J."/>
            <person name="Van der Zee M."/>
            <person name="Vervoort M."/>
            <person name="Wittkopp N."/>
            <person name="Wimmer E.A."/>
            <person name="Yang X."/>
            <person name="Jones A.K."/>
            <person name="Sattelle D.B."/>
            <person name="Ebert P.R."/>
            <person name="Nelson D."/>
            <person name="Scott J.G."/>
            <person name="Beeman R.W."/>
            <person name="Muthukrishnan S."/>
            <person name="Kramer K.J."/>
            <person name="Arakane Y."/>
            <person name="Beeman R.W."/>
            <person name="Zhu Q."/>
            <person name="Hogenkamp D."/>
            <person name="Dixit R."/>
            <person name="Oppert B."/>
            <person name="Jiang H."/>
            <person name="Zou Z."/>
            <person name="Marshall J."/>
            <person name="Elpidina E."/>
            <person name="Vinokurov K."/>
            <person name="Oppert C."/>
            <person name="Zou Z."/>
            <person name="Evans J."/>
            <person name="Lu Z."/>
            <person name="Zhao P."/>
            <person name="Sumathipala N."/>
            <person name="Altincicek B."/>
            <person name="Vilcinskas A."/>
            <person name="Williams M."/>
            <person name="Hultmark D."/>
            <person name="Hetru C."/>
            <person name="Jiang H."/>
            <person name="Grimmelikhuijzen C.J."/>
            <person name="Hauser F."/>
            <person name="Cazzamali G."/>
            <person name="Williamson M."/>
            <person name="Park Y."/>
            <person name="Li B."/>
            <person name="Tanaka Y."/>
            <person name="Predel R."/>
            <person name="Neupert S."/>
            <person name="Schachtner J."/>
            <person name="Verleyen P."/>
            <person name="Raible F."/>
            <person name="Bork P."/>
            <person name="Friedrich M."/>
            <person name="Walden K.K."/>
            <person name="Robertson H.M."/>
            <person name="Angeli S."/>
            <person name="Foret S."/>
            <person name="Bucher G."/>
            <person name="Schuetz S."/>
            <person name="Maleszka R."/>
            <person name="Wimmer E.A."/>
            <person name="Beeman R.W."/>
            <person name="Lorenzen M."/>
            <person name="Tomoyasu Y."/>
            <person name="Miller S.C."/>
            <person name="Grossmann D."/>
            <person name="Bucher G."/>
        </authorList>
    </citation>
    <scope>NUCLEOTIDE SEQUENCE [LARGE SCALE GENOMIC DNA]</scope>
    <source>
        <strain evidence="8 9">Georgia GA2</strain>
    </source>
</reference>
<name>D6X2J7_TRICA</name>
<feature type="transmembrane region" description="Helical" evidence="7">
    <location>
        <begin position="122"/>
        <end position="142"/>
    </location>
</feature>
<dbReference type="Pfam" id="PF07851">
    <property type="entry name" value="TMEM120A-B"/>
    <property type="match status" value="1"/>
</dbReference>
<dbReference type="AlphaFoldDB" id="D6X2J7"/>
<dbReference type="InterPro" id="IPR012926">
    <property type="entry name" value="TMEM120A/B"/>
</dbReference>
<protein>
    <submittedName>
        <fullName evidence="8">Transmembrane protein 120 homolog-like Protein</fullName>
    </submittedName>
</protein>
<keyword evidence="3 7" id="KW-0812">Transmembrane</keyword>
<evidence type="ECO:0000256" key="7">
    <source>
        <dbReference type="SAM" id="Phobius"/>
    </source>
</evidence>
<feature type="transmembrane region" description="Helical" evidence="7">
    <location>
        <begin position="178"/>
        <end position="196"/>
    </location>
</feature>
<dbReference type="KEGG" id="tca:656471"/>
<feature type="transmembrane region" description="Helical" evidence="7">
    <location>
        <begin position="293"/>
        <end position="313"/>
    </location>
</feature>